<reference evidence="8" key="1">
    <citation type="submission" date="2021-06" db="EMBL/GenBank/DDBJ databases">
        <title>Comparative genomics, transcriptomics and evolutionary studies reveal genomic signatures of adaptation to plant cell wall in hemibiotrophic fungi.</title>
        <authorList>
            <consortium name="DOE Joint Genome Institute"/>
            <person name="Baroncelli R."/>
            <person name="Diaz J.F."/>
            <person name="Benocci T."/>
            <person name="Peng M."/>
            <person name="Battaglia E."/>
            <person name="Haridas S."/>
            <person name="Andreopoulos W."/>
            <person name="Labutti K."/>
            <person name="Pangilinan J."/>
            <person name="Floch G.L."/>
            <person name="Makela M.R."/>
            <person name="Henrissat B."/>
            <person name="Grigoriev I.V."/>
            <person name="Crouch J.A."/>
            <person name="De Vries R.P."/>
            <person name="Sukno S.A."/>
            <person name="Thon M.R."/>
        </authorList>
    </citation>
    <scope>NUCLEOTIDE SEQUENCE</scope>
    <source>
        <strain evidence="8">CBS 193.32</strain>
    </source>
</reference>
<evidence type="ECO:0000256" key="3">
    <source>
        <dbReference type="ARBA" id="ARBA00022989"/>
    </source>
</evidence>
<keyword evidence="2 6" id="KW-0812">Transmembrane</keyword>
<dbReference type="Pfam" id="PF00999">
    <property type="entry name" value="Na_H_Exchanger"/>
    <property type="match status" value="1"/>
</dbReference>
<dbReference type="GO" id="GO:0120029">
    <property type="term" value="P:proton export across plasma membrane"/>
    <property type="evidence" value="ECO:0007669"/>
    <property type="project" value="InterPro"/>
</dbReference>
<dbReference type="GO" id="GO:0015385">
    <property type="term" value="F:sodium:proton antiporter activity"/>
    <property type="evidence" value="ECO:0007669"/>
    <property type="project" value="InterPro"/>
</dbReference>
<feature type="transmembrane region" description="Helical" evidence="6">
    <location>
        <begin position="364"/>
        <end position="383"/>
    </location>
</feature>
<feature type="transmembrane region" description="Helical" evidence="6">
    <location>
        <begin position="137"/>
        <end position="160"/>
    </location>
</feature>
<comment type="subcellular location">
    <subcellularLocation>
        <location evidence="1">Membrane</location>
        <topology evidence="1">Multi-pass membrane protein</topology>
    </subcellularLocation>
</comment>
<feature type="domain" description="Cation/H+ exchanger transmembrane" evidence="7">
    <location>
        <begin position="72"/>
        <end position="495"/>
    </location>
</feature>
<evidence type="ECO:0000256" key="4">
    <source>
        <dbReference type="ARBA" id="ARBA00023136"/>
    </source>
</evidence>
<dbReference type="RefSeq" id="XP_060434261.1">
    <property type="nucleotide sequence ID" value="XM_060571075.1"/>
</dbReference>
<evidence type="ECO:0000313" key="8">
    <source>
        <dbReference type="EMBL" id="KAK1690566.1"/>
    </source>
</evidence>
<dbReference type="Proteomes" id="UP001224890">
    <property type="component" value="Unassembled WGS sequence"/>
</dbReference>
<dbReference type="InterPro" id="IPR004712">
    <property type="entry name" value="Na+/H+_antiporter_fungi"/>
</dbReference>
<dbReference type="GO" id="GO:0042391">
    <property type="term" value="P:regulation of membrane potential"/>
    <property type="evidence" value="ECO:0007669"/>
    <property type="project" value="InterPro"/>
</dbReference>
<feature type="compositionally biased region" description="Basic and acidic residues" evidence="5">
    <location>
        <begin position="562"/>
        <end position="571"/>
    </location>
</feature>
<name>A0AAJ0F0D8_9PEZI</name>
<evidence type="ECO:0000256" key="6">
    <source>
        <dbReference type="SAM" id="Phobius"/>
    </source>
</evidence>
<dbReference type="PANTHER" id="PTHR31382">
    <property type="entry name" value="NA(+)/H(+) ANTIPORTER"/>
    <property type="match status" value="1"/>
</dbReference>
<protein>
    <submittedName>
        <fullName evidence="8">Sodium/hydrogen exchanger family protein</fullName>
    </submittedName>
</protein>
<dbReference type="EMBL" id="JAHMHR010000006">
    <property type="protein sequence ID" value="KAK1690566.1"/>
    <property type="molecule type" value="Genomic_DNA"/>
</dbReference>
<evidence type="ECO:0000313" key="9">
    <source>
        <dbReference type="Proteomes" id="UP001224890"/>
    </source>
</evidence>
<comment type="caution">
    <text evidence="8">The sequence shown here is derived from an EMBL/GenBank/DDBJ whole genome shotgun (WGS) entry which is preliminary data.</text>
</comment>
<feature type="compositionally biased region" description="Polar residues" evidence="5">
    <location>
        <begin position="603"/>
        <end position="621"/>
    </location>
</feature>
<feature type="transmembrane region" description="Helical" evidence="6">
    <location>
        <begin position="274"/>
        <end position="296"/>
    </location>
</feature>
<feature type="region of interest" description="Disordered" evidence="5">
    <location>
        <begin position="547"/>
        <end position="621"/>
    </location>
</feature>
<evidence type="ECO:0000259" key="7">
    <source>
        <dbReference type="Pfam" id="PF00999"/>
    </source>
</evidence>
<dbReference type="AlphaFoldDB" id="A0AAJ0F0D8"/>
<feature type="transmembrane region" description="Helical" evidence="6">
    <location>
        <begin position="476"/>
        <end position="499"/>
    </location>
</feature>
<evidence type="ECO:0000256" key="2">
    <source>
        <dbReference type="ARBA" id="ARBA00022692"/>
    </source>
</evidence>
<dbReference type="PANTHER" id="PTHR31382:SF3">
    <property type="entry name" value="SODIUM ION_PROTON EXCHANGER (EUROFUNG)"/>
    <property type="match status" value="1"/>
</dbReference>
<feature type="transmembrane region" description="Helical" evidence="6">
    <location>
        <begin position="12"/>
        <end position="28"/>
    </location>
</feature>
<dbReference type="GeneID" id="85455601"/>
<dbReference type="GO" id="GO:0005886">
    <property type="term" value="C:plasma membrane"/>
    <property type="evidence" value="ECO:0007669"/>
    <property type="project" value="InterPro"/>
</dbReference>
<dbReference type="InterPro" id="IPR006153">
    <property type="entry name" value="Cation/H_exchanger_TM"/>
</dbReference>
<sequence length="621" mass="67948">MPTLDPSELNVVLAVFGAFIILFGIISVKIKNVWYLGEACKLSFGHSPRLCPSRHDAQSLVQCPLTISFELVPAVVLGICLGPIAARFIDSERWGSAIEGQTQEITLGLTRVMIGIQLVMAGYQLPAKYQKNKWKEMAILMLPIMTLMWLATTACIIATIPKLTFLGAGVIAACVTSTDPVLSQAVAKGPFADKFVRRSLREIISSESGANDGFGFPILMLTTYLIRHAEGSEAHTDDATLHAIGRALLPRAGDVARQGGGVGVALLNWLLETWLYFVLMSIAYGIIVGTLIRLALKYSVRKKWIDSESYVLVPTAIGLFMMGTSGAIGTDDLLSCFVAGSALNWDGEYLAEAQKRHDEVNASIDVLLNFGGFIYLGTIIPWSDFSSDITGISLGRLFALGALVLVFRRIPAVLLTYKLMPNTIKDWKEALFMGYFGPIGVGAAFYVEHARHLFPKLAEAEGDSEVVDMLRAIGPVVYWLALFSIIVHGVSIPILNVIYGCMGVQPVQEDAVAIRRRSVRVPPPSNAVEGDKETFIAFNRFSRPNMSTETLSHMGDDNSSVGDEKVRHSDLESGLQEARQKAELSPRRSFNLPRLNAPRSFSLPRTSMSQLKWDQPHVTQG</sequence>
<dbReference type="GO" id="GO:0036376">
    <property type="term" value="P:sodium ion export across plasma membrane"/>
    <property type="evidence" value="ECO:0007669"/>
    <property type="project" value="InterPro"/>
</dbReference>
<organism evidence="8 9">
    <name type="scientific">Colletotrichum godetiae</name>
    <dbReference type="NCBI Taxonomy" id="1209918"/>
    <lineage>
        <taxon>Eukaryota</taxon>
        <taxon>Fungi</taxon>
        <taxon>Dikarya</taxon>
        <taxon>Ascomycota</taxon>
        <taxon>Pezizomycotina</taxon>
        <taxon>Sordariomycetes</taxon>
        <taxon>Hypocreomycetidae</taxon>
        <taxon>Glomerellales</taxon>
        <taxon>Glomerellaceae</taxon>
        <taxon>Colletotrichum</taxon>
        <taxon>Colletotrichum acutatum species complex</taxon>
    </lineage>
</organism>
<feature type="transmembrane region" description="Helical" evidence="6">
    <location>
        <begin position="389"/>
        <end position="410"/>
    </location>
</feature>
<accession>A0AAJ0F0D8</accession>
<evidence type="ECO:0000256" key="5">
    <source>
        <dbReference type="SAM" id="MobiDB-lite"/>
    </source>
</evidence>
<evidence type="ECO:0000256" key="1">
    <source>
        <dbReference type="ARBA" id="ARBA00004141"/>
    </source>
</evidence>
<keyword evidence="3 6" id="KW-1133">Transmembrane helix</keyword>
<gene>
    <name evidence="8" type="ORF">BDP55DRAFT_603400</name>
</gene>
<feature type="transmembrane region" description="Helical" evidence="6">
    <location>
        <begin position="430"/>
        <end position="447"/>
    </location>
</feature>
<feature type="compositionally biased region" description="Polar residues" evidence="5">
    <location>
        <begin position="547"/>
        <end position="561"/>
    </location>
</feature>
<proteinExistence type="predicted"/>
<keyword evidence="9" id="KW-1185">Reference proteome</keyword>
<keyword evidence="4 6" id="KW-0472">Membrane</keyword>